<dbReference type="PATRIC" id="fig|1341181.4.peg.2230"/>
<evidence type="ECO:0000313" key="2">
    <source>
        <dbReference type="Proteomes" id="UP000018004"/>
    </source>
</evidence>
<comment type="caution">
    <text evidence="1">The sequence shown here is derived from an EMBL/GenBank/DDBJ whole genome shotgun (WGS) entry which is preliminary data.</text>
</comment>
<keyword evidence="2" id="KW-1185">Reference proteome</keyword>
<organism evidence="1 2">
    <name type="scientific">Flavobacterium limnosediminis JC2902</name>
    <dbReference type="NCBI Taxonomy" id="1341181"/>
    <lineage>
        <taxon>Bacteria</taxon>
        <taxon>Pseudomonadati</taxon>
        <taxon>Bacteroidota</taxon>
        <taxon>Flavobacteriia</taxon>
        <taxon>Flavobacteriales</taxon>
        <taxon>Flavobacteriaceae</taxon>
        <taxon>Flavobacterium</taxon>
    </lineage>
</organism>
<reference evidence="1 2" key="1">
    <citation type="submission" date="2013-08" db="EMBL/GenBank/DDBJ databases">
        <title>Flavobacterium limnosediminis JC2902 genome sequencing.</title>
        <authorList>
            <person name="Lee K."/>
            <person name="Yi H."/>
            <person name="Park S."/>
            <person name="Chun J."/>
        </authorList>
    </citation>
    <scope>NUCLEOTIDE SEQUENCE [LARGE SCALE GENOMIC DNA]</scope>
    <source>
        <strain evidence="1 2">JC2902</strain>
    </source>
</reference>
<proteinExistence type="predicted"/>
<dbReference type="EMBL" id="AVGG01000016">
    <property type="protein sequence ID" value="ESU27090.1"/>
    <property type="molecule type" value="Genomic_DNA"/>
</dbReference>
<evidence type="ECO:0000313" key="1">
    <source>
        <dbReference type="EMBL" id="ESU27090.1"/>
    </source>
</evidence>
<dbReference type="Proteomes" id="UP000018004">
    <property type="component" value="Unassembled WGS sequence"/>
</dbReference>
<name>V6SRP5_9FLAO</name>
<gene>
    <name evidence="1" type="ORF">FLJC2902T_22680</name>
</gene>
<protein>
    <submittedName>
        <fullName evidence="1">Uncharacterized protein</fullName>
    </submittedName>
</protein>
<dbReference type="AlphaFoldDB" id="V6SRP5"/>
<accession>V6SRP5</accession>
<sequence>MRKQTTISVSEILELSTLNQINDGTQNEFEVFKQQVSLCVKYLKENSKLI</sequence>
<dbReference type="STRING" id="1341181.FLJC2902T_22680"/>